<evidence type="ECO:0000313" key="4">
    <source>
        <dbReference type="Proteomes" id="UP001596108"/>
    </source>
</evidence>
<feature type="transmembrane region" description="Helical" evidence="2">
    <location>
        <begin position="84"/>
        <end position="104"/>
    </location>
</feature>
<keyword evidence="2" id="KW-0812">Transmembrane</keyword>
<evidence type="ECO:0000256" key="1">
    <source>
        <dbReference type="ARBA" id="ARBA00004651"/>
    </source>
</evidence>
<sequence length="410" mass="44635">MHISEANSGQSNTGRFDRQTWLLLVVNGLFITGSALSGTFLGVYLWKASQSYILLGAFTLLTHIVMAATFWLAGNWVKEGNKMIVLRLGIGGSAVFYGTVLLLGKSAIQAIWLLGLLNGLSVGFFWLAYNVVYFEATDASSRDRFNGLAGVIGSVVGIAVPWSSGVILSRMAGESGYRMIFMISLGIFVAGVLFSFLLRHRRTDGDYEWALPIRALRRSGTPWRPVFGALAAQGLREGVFGVMIGLLVYLQSGSELQLGNFVLITSAVAAVSFYAVGKWLKPRWRKFGMLIGTIVMTAVIVAFFFGVTYATLLIFGIGAALFIPLYTIPMTTAVFDLIGQDEEGANRRVEYVVIRELGLNVGRIVGMIAFMITLSISTAPLVINCMLLAIGSSPIIGWWLIRNKLNPKPS</sequence>
<comment type="subcellular location">
    <subcellularLocation>
        <location evidence="1">Cell membrane</location>
        <topology evidence="1">Multi-pass membrane protein</topology>
    </subcellularLocation>
</comment>
<gene>
    <name evidence="3" type="ORF">ACFPQ4_07185</name>
</gene>
<dbReference type="Gene3D" id="1.20.1250.20">
    <property type="entry name" value="MFS general substrate transporter like domains"/>
    <property type="match status" value="1"/>
</dbReference>
<dbReference type="EMBL" id="JBHSNC010000021">
    <property type="protein sequence ID" value="MFC5529233.1"/>
    <property type="molecule type" value="Genomic_DNA"/>
</dbReference>
<dbReference type="PANTHER" id="PTHR23526:SF2">
    <property type="entry name" value="MAJOR FACILITATOR SUPERFAMILY (MFS) PROFILE DOMAIN-CONTAINING PROTEIN"/>
    <property type="match status" value="1"/>
</dbReference>
<protein>
    <submittedName>
        <fullName evidence="3">MFS transporter</fullName>
    </submittedName>
</protein>
<feature type="transmembrane region" description="Helical" evidence="2">
    <location>
        <begin position="381"/>
        <end position="401"/>
    </location>
</feature>
<proteinExistence type="predicted"/>
<dbReference type="SUPFAM" id="SSF103473">
    <property type="entry name" value="MFS general substrate transporter"/>
    <property type="match status" value="1"/>
</dbReference>
<feature type="transmembrane region" description="Helical" evidence="2">
    <location>
        <begin position="287"/>
        <end position="307"/>
    </location>
</feature>
<dbReference type="InterPro" id="IPR036259">
    <property type="entry name" value="MFS_trans_sf"/>
</dbReference>
<dbReference type="RefSeq" id="WP_378111095.1">
    <property type="nucleotide sequence ID" value="NZ_JBHSNC010000021.1"/>
</dbReference>
<keyword evidence="2" id="KW-1133">Transmembrane helix</keyword>
<feature type="transmembrane region" description="Helical" evidence="2">
    <location>
        <begin position="256"/>
        <end position="275"/>
    </location>
</feature>
<keyword evidence="4" id="KW-1185">Reference proteome</keyword>
<feature type="transmembrane region" description="Helical" evidence="2">
    <location>
        <begin position="313"/>
        <end position="337"/>
    </location>
</feature>
<evidence type="ECO:0000313" key="3">
    <source>
        <dbReference type="EMBL" id="MFC5529233.1"/>
    </source>
</evidence>
<dbReference type="InterPro" id="IPR052528">
    <property type="entry name" value="Sugar_transport-like"/>
</dbReference>
<comment type="caution">
    <text evidence="3">The sequence shown here is derived from an EMBL/GenBank/DDBJ whole genome shotgun (WGS) entry which is preliminary data.</text>
</comment>
<dbReference type="Proteomes" id="UP001596108">
    <property type="component" value="Unassembled WGS sequence"/>
</dbReference>
<name>A0ABW0QWW5_9BACL</name>
<feature type="transmembrane region" description="Helical" evidence="2">
    <location>
        <begin position="110"/>
        <end position="133"/>
    </location>
</feature>
<feature type="transmembrane region" description="Helical" evidence="2">
    <location>
        <begin position="357"/>
        <end position="375"/>
    </location>
</feature>
<organism evidence="3 4">
    <name type="scientific">Cohnella yongneupensis</name>
    <dbReference type="NCBI Taxonomy" id="425006"/>
    <lineage>
        <taxon>Bacteria</taxon>
        <taxon>Bacillati</taxon>
        <taxon>Bacillota</taxon>
        <taxon>Bacilli</taxon>
        <taxon>Bacillales</taxon>
        <taxon>Paenibacillaceae</taxon>
        <taxon>Cohnella</taxon>
    </lineage>
</organism>
<accession>A0ABW0QWW5</accession>
<keyword evidence="2" id="KW-0472">Membrane</keyword>
<reference evidence="4" key="1">
    <citation type="journal article" date="2019" name="Int. J. Syst. Evol. Microbiol.">
        <title>The Global Catalogue of Microorganisms (GCM) 10K type strain sequencing project: providing services to taxonomists for standard genome sequencing and annotation.</title>
        <authorList>
            <consortium name="The Broad Institute Genomics Platform"/>
            <consortium name="The Broad Institute Genome Sequencing Center for Infectious Disease"/>
            <person name="Wu L."/>
            <person name="Ma J."/>
        </authorList>
    </citation>
    <scope>NUCLEOTIDE SEQUENCE [LARGE SCALE GENOMIC DNA]</scope>
    <source>
        <strain evidence="4">CGMCC 1.18578</strain>
    </source>
</reference>
<dbReference type="InterPro" id="IPR011701">
    <property type="entry name" value="MFS"/>
</dbReference>
<feature type="transmembrane region" description="Helical" evidence="2">
    <location>
        <begin position="176"/>
        <end position="198"/>
    </location>
</feature>
<dbReference type="PANTHER" id="PTHR23526">
    <property type="entry name" value="INTEGRAL MEMBRANE TRANSPORT PROTEIN-RELATED"/>
    <property type="match status" value="1"/>
</dbReference>
<feature type="transmembrane region" description="Helical" evidence="2">
    <location>
        <begin position="145"/>
        <end position="164"/>
    </location>
</feature>
<feature type="transmembrane region" description="Helical" evidence="2">
    <location>
        <begin position="226"/>
        <end position="250"/>
    </location>
</feature>
<feature type="transmembrane region" description="Helical" evidence="2">
    <location>
        <begin position="21"/>
        <end position="46"/>
    </location>
</feature>
<evidence type="ECO:0000256" key="2">
    <source>
        <dbReference type="SAM" id="Phobius"/>
    </source>
</evidence>
<dbReference type="Pfam" id="PF07690">
    <property type="entry name" value="MFS_1"/>
    <property type="match status" value="1"/>
</dbReference>
<feature type="transmembrane region" description="Helical" evidence="2">
    <location>
        <begin position="52"/>
        <end position="72"/>
    </location>
</feature>